<proteinExistence type="predicted"/>
<feature type="domain" description="AAA+ ATPase" evidence="1">
    <location>
        <begin position="265"/>
        <end position="468"/>
    </location>
</feature>
<dbReference type="InterPro" id="IPR003593">
    <property type="entry name" value="AAA+_ATPase"/>
</dbReference>
<evidence type="ECO:0000259" key="1">
    <source>
        <dbReference type="SMART" id="SM00382"/>
    </source>
</evidence>
<dbReference type="CDD" id="cd00009">
    <property type="entry name" value="AAA"/>
    <property type="match status" value="1"/>
</dbReference>
<reference evidence="2 3" key="1">
    <citation type="submission" date="2023-07" db="EMBL/GenBank/DDBJ databases">
        <title>Sequencing the genomes of 1000 actinobacteria strains.</title>
        <authorList>
            <person name="Klenk H.-P."/>
        </authorList>
    </citation>
    <scope>NUCLEOTIDE SEQUENCE [LARGE SCALE GENOMIC DNA]</scope>
    <source>
        <strain evidence="2 3">DSM 44109</strain>
    </source>
</reference>
<dbReference type="InterPro" id="IPR027417">
    <property type="entry name" value="P-loop_NTPase"/>
</dbReference>
<dbReference type="SMART" id="SM00382">
    <property type="entry name" value="AAA"/>
    <property type="match status" value="1"/>
</dbReference>
<evidence type="ECO:0000313" key="3">
    <source>
        <dbReference type="Proteomes" id="UP001230426"/>
    </source>
</evidence>
<dbReference type="InterPro" id="IPR018647">
    <property type="entry name" value="SLFN_3-like_DNA/RNA_helicase"/>
</dbReference>
<keyword evidence="3" id="KW-1185">Reference proteome</keyword>
<accession>A0ABT9RA19</accession>
<dbReference type="EMBL" id="JAUSRB010000002">
    <property type="protein sequence ID" value="MDP9865702.1"/>
    <property type="molecule type" value="Genomic_DNA"/>
</dbReference>
<dbReference type="SUPFAM" id="SSF52540">
    <property type="entry name" value="P-loop containing nucleoside triphosphate hydrolases"/>
    <property type="match status" value="1"/>
</dbReference>
<protein>
    <recommendedName>
        <fullName evidence="1">AAA+ ATPase domain-containing protein</fullName>
    </recommendedName>
</protein>
<evidence type="ECO:0000313" key="2">
    <source>
        <dbReference type="EMBL" id="MDP9865702.1"/>
    </source>
</evidence>
<dbReference type="Gene3D" id="3.40.50.300">
    <property type="entry name" value="P-loop containing nucleotide triphosphate hydrolases"/>
    <property type="match status" value="1"/>
</dbReference>
<gene>
    <name evidence="2" type="ORF">J2S55_004968</name>
</gene>
<dbReference type="Proteomes" id="UP001230426">
    <property type="component" value="Unassembled WGS sequence"/>
</dbReference>
<comment type="caution">
    <text evidence="2">The sequence shown here is derived from an EMBL/GenBank/DDBJ whole genome shotgun (WGS) entry which is preliminary data.</text>
</comment>
<dbReference type="RefSeq" id="WP_306865431.1">
    <property type="nucleotide sequence ID" value="NZ_JAUSRB010000002.1"/>
</dbReference>
<dbReference type="Pfam" id="PF09848">
    <property type="entry name" value="SLFN-g3_helicase"/>
    <property type="match status" value="1"/>
</dbReference>
<organism evidence="2 3">
    <name type="scientific">Streptosporangium brasiliense</name>
    <dbReference type="NCBI Taxonomy" id="47480"/>
    <lineage>
        <taxon>Bacteria</taxon>
        <taxon>Bacillati</taxon>
        <taxon>Actinomycetota</taxon>
        <taxon>Actinomycetes</taxon>
        <taxon>Streptosporangiales</taxon>
        <taxon>Streptosporangiaceae</taxon>
        <taxon>Streptosporangium</taxon>
    </lineage>
</organism>
<name>A0ABT9RA19_9ACTN</name>
<sequence length="637" mass="70952">MTAFRHSAESLAKLATDDSIPERRLSEAIAEHLRRTVRTNPSQAERRSWDRSLPVLARDLVDAGLGHVEMLVEYQLPLTSKRADVVLAGVDRRTAADAYVVVELKQWSQAELFEKDPKLVLVEGAPGGPKLHPALQVEGYCEYIADFVGALEGQSDAVRGVAYLHNAADLDVQDLYARDQGERSRLFTKTRRGAFLTYLRDQFAPESGADAADRLLSSSVRPSKQLLKLAAQEIKDREQFVLLAEQRLAYEIVLNAVDRARRADTKEVVIVTGGPGSGKSVIALSLLGELSRQGRSVLHATGSRSFTETMRRVAGKGSSKTKNLFKYFNNFMQVERNGLEALICDEAHRIRETSENRYTPARLRSGRFQVDELIEAARVPVFFLDEHQVVRPGEMGTVAEIRSHATAQGLRVREISLDEQFRCGGSRAYEEWVLRLLGLKGDRPESWLGDDHFAVSLADSPQELEALLRWRLDGGYSARMTAGFCWKWSDPLDDDTLVHDVQIDDWSRPWNVKGDRAVGDAPASALWATMEGGFGQVGCVYTAQGFEYDWNGVIIGPDLLFRDGELVTVRKASKDPALTKRGVTDEQADRLIRNTYKVLLTRGMVGTAVYSVDPETQKFLEGLVESRTETSRRSGPA</sequence>